<keyword evidence="14" id="KW-1185">Reference proteome</keyword>
<organism evidence="12 13">
    <name type="scientific">Punica granatum</name>
    <name type="common">Pomegranate</name>
    <dbReference type="NCBI Taxonomy" id="22663"/>
    <lineage>
        <taxon>Eukaryota</taxon>
        <taxon>Viridiplantae</taxon>
        <taxon>Streptophyta</taxon>
        <taxon>Embryophyta</taxon>
        <taxon>Tracheophyta</taxon>
        <taxon>Spermatophyta</taxon>
        <taxon>Magnoliopsida</taxon>
        <taxon>eudicotyledons</taxon>
        <taxon>Gunneridae</taxon>
        <taxon>Pentapetalae</taxon>
        <taxon>rosids</taxon>
        <taxon>malvids</taxon>
        <taxon>Myrtales</taxon>
        <taxon>Lythraceae</taxon>
        <taxon>Punica</taxon>
    </lineage>
</organism>
<evidence type="ECO:0000256" key="4">
    <source>
        <dbReference type="ARBA" id="ARBA00022502"/>
    </source>
</evidence>
<proteinExistence type="inferred from homology"/>
<sequence>MAEISESSNSSKISSPKAEQEEDDFDSNTMRRTKPGLKRLALAFSVLFSFLLGFPLLWKSIEIYRAPLSFKDVDLLFERIKSNPLQFPCNFRAIFVGFDSKTSEELSRLGYSISNRMTGLASKTPQCGTCSGNFSVSVMIDSNSGCVESRHTPNACSHQCGEIRSVDFGANDDTVDDKLESALGDCSGKSYTVVVVNGDTGYKAVIGKYRHAWIVGRFSEEEAVLKISEIFVEVFMKGGNEEGAIHGEFMPVGADGRIVLSYNLLNANPQDWIYDWDFDRIDEDMLSPVVEALRNVANISVESQVLYHTPKSSYSHWDDERGAHIFSVGDLPFFVNSNEWHLDTSIAAGGRSKILHFVVYIPSAKECPLLLQLPDGEISKTNGFISPMWGGVIVWNPPKCLREPESGHPAKHKISSHDLQMINEVFMGQLRQLFGLTSDSLFLGRLGKAIQLTSDKGFTEWELDVLSRQHACFNLHSCATTLGSLSRLVQSLPRMIIMDEIGKQVDFSLEAAKQAENDASLGIFDSSADSSRQARSLAEDAFFHPSIMSVSYYSFEHCFAVYSPFFLPVSLHVILAALKEWKRYKQEKTKYLTWKAKVDTAAS</sequence>
<evidence type="ECO:0000256" key="5">
    <source>
        <dbReference type="ARBA" id="ARBA00022692"/>
    </source>
</evidence>
<dbReference type="PANTHER" id="PTHR21072:SF13">
    <property type="entry name" value="GPI TRANSAMIDASE COMPONENT PIG-S"/>
    <property type="match status" value="1"/>
</dbReference>
<evidence type="ECO:0000256" key="7">
    <source>
        <dbReference type="ARBA" id="ARBA00022989"/>
    </source>
</evidence>
<evidence type="ECO:0000256" key="10">
    <source>
        <dbReference type="SAM" id="MobiDB-lite"/>
    </source>
</evidence>
<protein>
    <submittedName>
        <fullName evidence="15">GPI transamidase component PIG-S</fullName>
    </submittedName>
</protein>
<comment type="similarity">
    <text evidence="3">Belongs to the PIGS family.</text>
</comment>
<dbReference type="AlphaFoldDB" id="A0A218XDW7"/>
<reference evidence="15" key="4">
    <citation type="submission" date="2025-04" db="UniProtKB">
        <authorList>
            <consortium name="RefSeq"/>
        </authorList>
    </citation>
    <scope>IDENTIFICATION</scope>
    <source>
        <tissue evidence="15">Leaf</tissue>
    </source>
</reference>
<dbReference type="EMBL" id="MTKT01001941">
    <property type="protein sequence ID" value="OWM82896.1"/>
    <property type="molecule type" value="Genomic_DNA"/>
</dbReference>
<dbReference type="Proteomes" id="UP000515151">
    <property type="component" value="Chromosome 8"/>
</dbReference>
<dbReference type="GeneID" id="116189112"/>
<evidence type="ECO:0000256" key="1">
    <source>
        <dbReference type="ARBA" id="ARBA00004477"/>
    </source>
</evidence>
<reference evidence="14" key="3">
    <citation type="journal article" date="2020" name="Plant Biotechnol. J.">
        <title>The pomegranate (Punica granatum L.) draft genome dissects genetic divergence between soft- and hard-seeded cultivars.</title>
        <authorList>
            <person name="Luo X."/>
            <person name="Li H."/>
            <person name="Wu Z."/>
            <person name="Yao W."/>
            <person name="Zhao P."/>
            <person name="Cao D."/>
            <person name="Yu H."/>
            <person name="Li K."/>
            <person name="Poudel K."/>
            <person name="Zhao D."/>
            <person name="Zhang F."/>
            <person name="Xia X."/>
            <person name="Chen L."/>
            <person name="Wang Q."/>
            <person name="Jing D."/>
            <person name="Cao S."/>
        </authorList>
    </citation>
    <scope>NUCLEOTIDE SEQUENCE [LARGE SCALE GENOMIC DNA]</scope>
</reference>
<name>A0A218XDW7_PUNGR</name>
<feature type="transmembrane region" description="Helical" evidence="11">
    <location>
        <begin position="40"/>
        <end position="58"/>
    </location>
</feature>
<feature type="compositionally biased region" description="Low complexity" evidence="10">
    <location>
        <begin position="1"/>
        <end position="15"/>
    </location>
</feature>
<reference evidence="12" key="2">
    <citation type="submission" date="2017-06" db="EMBL/GenBank/DDBJ databases">
        <title>The pomegranate genome and the genomics of punicalagin biosynthesis.</title>
        <authorList>
            <person name="Xu C."/>
        </authorList>
    </citation>
    <scope>NUCLEOTIDE SEQUENCE [LARGE SCALE GENOMIC DNA]</scope>
    <source>
        <tissue evidence="12">Fresh leaf</tissue>
    </source>
</reference>
<evidence type="ECO:0000256" key="3">
    <source>
        <dbReference type="ARBA" id="ARBA00005316"/>
    </source>
</evidence>
<dbReference type="InterPro" id="IPR019540">
    <property type="entry name" value="PtdIno-glycan_biosynth_class_S"/>
</dbReference>
<keyword evidence="9" id="KW-0325">Glycoprotein</keyword>
<comment type="subcellular location">
    <subcellularLocation>
        <location evidence="1">Endoplasmic reticulum membrane</location>
        <topology evidence="1">Multi-pass membrane protein</topology>
    </subcellularLocation>
</comment>
<dbReference type="GO" id="GO:0016255">
    <property type="term" value="P:attachment of GPI anchor to protein"/>
    <property type="evidence" value="ECO:0007669"/>
    <property type="project" value="InterPro"/>
</dbReference>
<evidence type="ECO:0000313" key="13">
    <source>
        <dbReference type="Proteomes" id="UP000197138"/>
    </source>
</evidence>
<evidence type="ECO:0000313" key="14">
    <source>
        <dbReference type="Proteomes" id="UP000515151"/>
    </source>
</evidence>
<dbReference type="GO" id="GO:0042765">
    <property type="term" value="C:GPI-anchor transamidase complex"/>
    <property type="evidence" value="ECO:0007669"/>
    <property type="project" value="InterPro"/>
</dbReference>
<keyword evidence="8 11" id="KW-0472">Membrane</keyword>
<dbReference type="GO" id="GO:0006506">
    <property type="term" value="P:GPI anchor biosynthetic process"/>
    <property type="evidence" value="ECO:0007669"/>
    <property type="project" value="UniProtKB-UniPathway"/>
</dbReference>
<evidence type="ECO:0000256" key="11">
    <source>
        <dbReference type="SAM" id="Phobius"/>
    </source>
</evidence>
<dbReference type="OrthoDB" id="28748at2759"/>
<dbReference type="UniPathway" id="UPA00196"/>
<dbReference type="Pfam" id="PF10510">
    <property type="entry name" value="PIG-S"/>
    <property type="match status" value="1"/>
</dbReference>
<evidence type="ECO:0000256" key="8">
    <source>
        <dbReference type="ARBA" id="ARBA00023136"/>
    </source>
</evidence>
<keyword evidence="5 11" id="KW-0812">Transmembrane</keyword>
<keyword evidence="4" id="KW-0337">GPI-anchor biosynthesis</keyword>
<evidence type="ECO:0000256" key="9">
    <source>
        <dbReference type="ARBA" id="ARBA00023180"/>
    </source>
</evidence>
<evidence type="ECO:0000313" key="15">
    <source>
        <dbReference type="RefSeq" id="XP_031374504.1"/>
    </source>
</evidence>
<dbReference type="Proteomes" id="UP000197138">
    <property type="component" value="Unassembled WGS sequence"/>
</dbReference>
<evidence type="ECO:0000313" key="12">
    <source>
        <dbReference type="EMBL" id="OWM82896.1"/>
    </source>
</evidence>
<gene>
    <name evidence="15" type="primary">LOC116189112</name>
    <name evidence="12" type="ORF">CDL15_Pgr005296</name>
</gene>
<feature type="region of interest" description="Disordered" evidence="10">
    <location>
        <begin position="1"/>
        <end position="30"/>
    </location>
</feature>
<accession>A0A218XDW7</accession>
<evidence type="ECO:0000256" key="2">
    <source>
        <dbReference type="ARBA" id="ARBA00004687"/>
    </source>
</evidence>
<keyword evidence="7 11" id="KW-1133">Transmembrane helix</keyword>
<evidence type="ECO:0000256" key="6">
    <source>
        <dbReference type="ARBA" id="ARBA00022824"/>
    </source>
</evidence>
<keyword evidence="6" id="KW-0256">Endoplasmic reticulum</keyword>
<dbReference type="PANTHER" id="PTHR21072">
    <property type="entry name" value="GPI TRANSAMIDASE COMPONENT PIG-S"/>
    <property type="match status" value="1"/>
</dbReference>
<comment type="pathway">
    <text evidence="2">Glycolipid biosynthesis; glycosylphosphatidylinositol-anchor biosynthesis.</text>
</comment>
<dbReference type="RefSeq" id="XP_031374504.1">
    <property type="nucleotide sequence ID" value="XM_031518644.1"/>
</dbReference>
<reference evidence="13" key="1">
    <citation type="journal article" date="2017" name="Plant J.">
        <title>The pomegranate (Punica granatum L.) genome and the genomics of punicalagin biosynthesis.</title>
        <authorList>
            <person name="Qin G."/>
            <person name="Xu C."/>
            <person name="Ming R."/>
            <person name="Tang H."/>
            <person name="Guyot R."/>
            <person name="Kramer E.M."/>
            <person name="Hu Y."/>
            <person name="Yi X."/>
            <person name="Qi Y."/>
            <person name="Xu X."/>
            <person name="Gao Z."/>
            <person name="Pan H."/>
            <person name="Jian J."/>
            <person name="Tian Y."/>
            <person name="Yue Z."/>
            <person name="Xu Y."/>
        </authorList>
    </citation>
    <scope>NUCLEOTIDE SEQUENCE [LARGE SCALE GENOMIC DNA]</scope>
    <source>
        <strain evidence="13">cv. Dabenzi</strain>
    </source>
</reference>